<comment type="caution">
    <text evidence="2">The sequence shown here is derived from an EMBL/GenBank/DDBJ whole genome shotgun (WGS) entry which is preliminary data.</text>
</comment>
<dbReference type="Proteomes" id="UP000295783">
    <property type="component" value="Unassembled WGS sequence"/>
</dbReference>
<evidence type="ECO:0000313" key="3">
    <source>
        <dbReference type="Proteomes" id="UP000295783"/>
    </source>
</evidence>
<keyword evidence="3" id="KW-1185">Reference proteome</keyword>
<keyword evidence="1" id="KW-0732">Signal</keyword>
<feature type="chain" id="PRO_5020624748" evidence="1">
    <location>
        <begin position="26"/>
        <end position="99"/>
    </location>
</feature>
<name>A0A4R6X2H0_9PROT</name>
<organism evidence="2 3">
    <name type="scientific">Dongia mobilis</name>
    <dbReference type="NCBI Taxonomy" id="578943"/>
    <lineage>
        <taxon>Bacteria</taxon>
        <taxon>Pseudomonadati</taxon>
        <taxon>Pseudomonadota</taxon>
        <taxon>Alphaproteobacteria</taxon>
        <taxon>Rhodospirillales</taxon>
        <taxon>Dongiaceae</taxon>
        <taxon>Dongia</taxon>
    </lineage>
</organism>
<evidence type="ECO:0000313" key="2">
    <source>
        <dbReference type="EMBL" id="TDQ85474.1"/>
    </source>
</evidence>
<proteinExistence type="predicted"/>
<gene>
    <name evidence="2" type="ORF">A8950_0260</name>
</gene>
<evidence type="ECO:0000256" key="1">
    <source>
        <dbReference type="SAM" id="SignalP"/>
    </source>
</evidence>
<reference evidence="2 3" key="1">
    <citation type="submission" date="2019-03" db="EMBL/GenBank/DDBJ databases">
        <title>Genomic Encyclopedia of Type Strains, Phase III (KMG-III): the genomes of soil and plant-associated and newly described type strains.</title>
        <authorList>
            <person name="Whitman W."/>
        </authorList>
    </citation>
    <scope>NUCLEOTIDE SEQUENCE [LARGE SCALE GENOMIC DNA]</scope>
    <source>
        <strain evidence="2 3">CGMCC 1.7660</strain>
    </source>
</reference>
<sequence>MKRLAVPGGLTILLLAVSLAAPAGANCPCPKQKMAEIFGTVSAVVPQTSPRLPPPALGAAEIAERRLAGNELPRHLPLRLPASDLLASLDQHLLKDHSH</sequence>
<dbReference type="EMBL" id="SNYW01000002">
    <property type="protein sequence ID" value="TDQ85474.1"/>
    <property type="molecule type" value="Genomic_DNA"/>
</dbReference>
<protein>
    <submittedName>
        <fullName evidence="2">Uncharacterized protein</fullName>
    </submittedName>
</protein>
<dbReference type="AlphaFoldDB" id="A0A4R6X2H0"/>
<feature type="signal peptide" evidence="1">
    <location>
        <begin position="1"/>
        <end position="25"/>
    </location>
</feature>
<accession>A0A4R6X2H0</accession>